<dbReference type="Gene3D" id="3.90.930.60">
    <property type="match status" value="1"/>
</dbReference>
<feature type="domain" description="YcaO" evidence="2">
    <location>
        <begin position="331"/>
        <end position="630"/>
    </location>
</feature>
<name>C6G235_9ACTN</name>
<dbReference type="Pfam" id="PF02624">
    <property type="entry name" value="YcaO"/>
    <property type="match status" value="1"/>
</dbReference>
<dbReference type="PROSITE" id="PS51664">
    <property type="entry name" value="YCAO"/>
    <property type="match status" value="1"/>
</dbReference>
<proteinExistence type="predicted"/>
<reference evidence="3" key="1">
    <citation type="journal article" date="2009" name="J. Am. Chem. Soc.">
        <title>Ribosomally synthesized thiopeptide antibiotics targeting elongation factor Tu.</title>
        <authorList>
            <person name="Morris R.P."/>
            <person name="Leeds J.A."/>
            <person name="Naegeli H.U."/>
            <person name="Oberer L."/>
            <person name="Memmert K."/>
            <person name="Weber E."/>
            <person name="LaMarche M.J."/>
            <person name="Parker C.N."/>
            <person name="Burrer N."/>
            <person name="Esterow S."/>
            <person name="Hein A.E."/>
            <person name="Schmitt E.K."/>
            <person name="Krastel P."/>
        </authorList>
    </citation>
    <scope>NUCLEOTIDE SEQUENCE</scope>
    <source>
        <strain evidence="3">Bp3714-39</strain>
    </source>
</reference>
<gene>
    <name evidence="3" type="primary">tpdF</name>
</gene>
<evidence type="ECO:0000256" key="1">
    <source>
        <dbReference type="SAM" id="MobiDB-lite"/>
    </source>
</evidence>
<protein>
    <submittedName>
        <fullName evidence="3">Uncharacterized protein tpdF</fullName>
    </submittedName>
</protein>
<organism evidence="3">
    <name type="scientific">Nonomuraea sp. Bp3714-39</name>
    <dbReference type="NCBI Taxonomy" id="653921"/>
    <lineage>
        <taxon>Bacteria</taxon>
        <taxon>Bacillati</taxon>
        <taxon>Actinomycetota</taxon>
        <taxon>Actinomycetes</taxon>
        <taxon>Streptosporangiales</taxon>
        <taxon>Streptosporangiaceae</taxon>
        <taxon>Nonomuraea</taxon>
    </lineage>
</organism>
<evidence type="ECO:0000313" key="3">
    <source>
        <dbReference type="EMBL" id="ACS83786.1"/>
    </source>
</evidence>
<dbReference type="EMBL" id="FJ461360">
    <property type="protein sequence ID" value="ACS83786.1"/>
    <property type="molecule type" value="Genomic_DNA"/>
</dbReference>
<feature type="region of interest" description="Disordered" evidence="1">
    <location>
        <begin position="366"/>
        <end position="404"/>
    </location>
</feature>
<evidence type="ECO:0000259" key="2">
    <source>
        <dbReference type="PROSITE" id="PS51664"/>
    </source>
</evidence>
<accession>C6G235</accession>
<dbReference type="InterPro" id="IPR003776">
    <property type="entry name" value="YcaO-like_dom"/>
</dbReference>
<sequence>MNDFKPRLPADIRFAPTSGGVAFLTREGVVRMNGASVHLWVERLAVHLDGSRTVAELTAELPDERRAFVTSLLTTLRERGLVEDAGERGVLPVAAGTACSLLADADRFGELAPALADALRRLGLEVLTEPSGGALVHVAAADADGLAAAGRLDRLSAERGLPIAHVLLREGEAWWSETGVVGRDVPPWAAGWRRLAAMEAVPRTAGHVSVSPVAAAVVAGQVVADLGRCLSGTPRVSGGPRLHVVDLDGFGMRTHSFLPHLSALPPGTGVSAGPLGEEEFSRRAARLMDSRTGVFAEIEEGEYGQLPLHVSVTTVADPMGALGGALARVIGVGADFATARYRAALKALTVHGLLALDPRRLVTAEGTPLTGAGEPASGFPADPGARERPIGGFSADPGAGERPDDGLLDDPLVGDVAAGRVEAFVRGRDLVEGGEVLLPARAVFLDPHATGAAAGYSAEEALVAGLLDHCAALAGLDGTLPPVDVGGARAADDETARSAALLDAIGLPYQVLDATGPSGVPVHAGTLGGRLVARAAGVTPLAALRATLEGILAAYQGIPGPAPLPDLCPAVAQEPPVVLDTGAAVLGAGELAAALAGAGLRVSAVPLDHDREVHALMPHVVRVVTEPLHG</sequence>
<dbReference type="AlphaFoldDB" id="C6G235"/>